<dbReference type="SUPFAM" id="SSF53098">
    <property type="entry name" value="Ribonuclease H-like"/>
    <property type="match status" value="1"/>
</dbReference>
<evidence type="ECO:0008006" key="3">
    <source>
        <dbReference type="Google" id="ProtNLM"/>
    </source>
</evidence>
<reference evidence="1 2" key="1">
    <citation type="journal article" date="2021" name="Comput. Struct. Biotechnol. J.">
        <title>De novo genome assembly of the potent medicinal plant Rehmannia glutinosa using nanopore technology.</title>
        <authorList>
            <person name="Ma L."/>
            <person name="Dong C."/>
            <person name="Song C."/>
            <person name="Wang X."/>
            <person name="Zheng X."/>
            <person name="Niu Y."/>
            <person name="Chen S."/>
            <person name="Feng W."/>
        </authorList>
    </citation>
    <scope>NUCLEOTIDE SEQUENCE [LARGE SCALE GENOMIC DNA]</scope>
    <source>
        <strain evidence="1">DH-2019</strain>
    </source>
</reference>
<proteinExistence type="predicted"/>
<protein>
    <recommendedName>
        <fullName evidence="3">Integrase catalytic domain-containing protein</fullName>
    </recommendedName>
</protein>
<sequence length="146" mass="17259">MEKYGAKHRVSLAYQPKSNGQAEVLNREIKQILEKMVSTNRKDWALKPDDALWAYRTTCKTPFGMTLYRLVKDKACHLPVELEHKAYWAVKMLNFYMTIVGEERKLQVRKLEVFREDAYENARFSKLKSRWSGPFVIKKVLYPEVV</sequence>
<dbReference type="InterPro" id="IPR012337">
    <property type="entry name" value="RNaseH-like_sf"/>
</dbReference>
<evidence type="ECO:0000313" key="2">
    <source>
        <dbReference type="Proteomes" id="UP001318860"/>
    </source>
</evidence>
<dbReference type="PANTHER" id="PTHR48475:SF1">
    <property type="entry name" value="RNASE H TYPE-1 DOMAIN-CONTAINING PROTEIN"/>
    <property type="match status" value="1"/>
</dbReference>
<organism evidence="1 2">
    <name type="scientific">Rehmannia glutinosa</name>
    <name type="common">Chinese foxglove</name>
    <dbReference type="NCBI Taxonomy" id="99300"/>
    <lineage>
        <taxon>Eukaryota</taxon>
        <taxon>Viridiplantae</taxon>
        <taxon>Streptophyta</taxon>
        <taxon>Embryophyta</taxon>
        <taxon>Tracheophyta</taxon>
        <taxon>Spermatophyta</taxon>
        <taxon>Magnoliopsida</taxon>
        <taxon>eudicotyledons</taxon>
        <taxon>Gunneridae</taxon>
        <taxon>Pentapetalae</taxon>
        <taxon>asterids</taxon>
        <taxon>lamiids</taxon>
        <taxon>Lamiales</taxon>
        <taxon>Orobanchaceae</taxon>
        <taxon>Rehmannieae</taxon>
        <taxon>Rehmannia</taxon>
    </lineage>
</organism>
<dbReference type="Proteomes" id="UP001318860">
    <property type="component" value="Unassembled WGS sequence"/>
</dbReference>
<gene>
    <name evidence="1" type="ORF">DH2020_003883</name>
</gene>
<dbReference type="PANTHER" id="PTHR48475">
    <property type="entry name" value="RIBONUCLEASE H"/>
    <property type="match status" value="1"/>
</dbReference>
<accession>A0ABR0XMV0</accession>
<dbReference type="EMBL" id="JABTTQ020000003">
    <property type="protein sequence ID" value="KAK6160502.1"/>
    <property type="molecule type" value="Genomic_DNA"/>
</dbReference>
<keyword evidence="2" id="KW-1185">Reference proteome</keyword>
<dbReference type="Gene3D" id="3.30.420.10">
    <property type="entry name" value="Ribonuclease H-like superfamily/Ribonuclease H"/>
    <property type="match status" value="1"/>
</dbReference>
<name>A0ABR0XMV0_REHGL</name>
<comment type="caution">
    <text evidence="1">The sequence shown here is derived from an EMBL/GenBank/DDBJ whole genome shotgun (WGS) entry which is preliminary data.</text>
</comment>
<evidence type="ECO:0000313" key="1">
    <source>
        <dbReference type="EMBL" id="KAK6160502.1"/>
    </source>
</evidence>
<dbReference type="InterPro" id="IPR036397">
    <property type="entry name" value="RNaseH_sf"/>
</dbReference>